<dbReference type="EMBL" id="QMDX01000001">
    <property type="protein sequence ID" value="TSD15878.1"/>
    <property type="molecule type" value="Genomic_DNA"/>
</dbReference>
<evidence type="ECO:0000313" key="5">
    <source>
        <dbReference type="EMBL" id="TSD15878.1"/>
    </source>
</evidence>
<dbReference type="PANTHER" id="PTHR22604:SF105">
    <property type="entry name" value="TRANS-1,2-DIHYDROBENZENE-1,2-DIOL DEHYDROGENASE"/>
    <property type="match status" value="1"/>
</dbReference>
<reference evidence="5 6" key="1">
    <citation type="submission" date="2018-06" db="EMBL/GenBank/DDBJ databases">
        <title>Natronomonas sp. F16-60 a new haloarchaeon isolated from a solar saltern of Isla Cristina, Huelva, Spain.</title>
        <authorList>
            <person name="Duran-Viseras A."/>
            <person name="Sanchez-Porro C."/>
            <person name="Ventosa A."/>
        </authorList>
    </citation>
    <scope>NUCLEOTIDE SEQUENCE [LARGE SCALE GENOMIC DNA]</scope>
    <source>
        <strain evidence="5 6">F16-60</strain>
    </source>
</reference>
<gene>
    <name evidence="5" type="ORF">DP107_01465</name>
</gene>
<dbReference type="OrthoDB" id="25239at2157"/>
<feature type="domain" description="Gfo/Idh/MocA-like oxidoreductase N-terminal" evidence="3">
    <location>
        <begin position="2"/>
        <end position="118"/>
    </location>
</feature>
<dbReference type="InterPro" id="IPR036291">
    <property type="entry name" value="NAD(P)-bd_dom_sf"/>
</dbReference>
<dbReference type="GO" id="GO:0000166">
    <property type="term" value="F:nucleotide binding"/>
    <property type="evidence" value="ECO:0007669"/>
    <property type="project" value="InterPro"/>
</dbReference>
<evidence type="ECO:0000259" key="4">
    <source>
        <dbReference type="Pfam" id="PF22725"/>
    </source>
</evidence>
<dbReference type="Pfam" id="PF01408">
    <property type="entry name" value="GFO_IDH_MocA"/>
    <property type="match status" value="1"/>
</dbReference>
<dbReference type="SUPFAM" id="SSF55347">
    <property type="entry name" value="Glyceraldehyde-3-phosphate dehydrogenase-like, C-terminal domain"/>
    <property type="match status" value="1"/>
</dbReference>
<dbReference type="GO" id="GO:0016491">
    <property type="term" value="F:oxidoreductase activity"/>
    <property type="evidence" value="ECO:0007669"/>
    <property type="project" value="UniProtKB-KW"/>
</dbReference>
<accession>A0A554NEV5</accession>
<dbReference type="AlphaFoldDB" id="A0A554NEV5"/>
<evidence type="ECO:0000313" key="6">
    <source>
        <dbReference type="Proteomes" id="UP000319894"/>
    </source>
</evidence>
<proteinExistence type="inferred from homology"/>
<feature type="domain" description="GFO/IDH/MocA-like oxidoreductase" evidence="4">
    <location>
        <begin position="131"/>
        <end position="243"/>
    </location>
</feature>
<dbReference type="SUPFAM" id="SSF51735">
    <property type="entry name" value="NAD(P)-binding Rossmann-fold domains"/>
    <property type="match status" value="1"/>
</dbReference>
<dbReference type="Gene3D" id="3.40.50.720">
    <property type="entry name" value="NAD(P)-binding Rossmann-like Domain"/>
    <property type="match status" value="1"/>
</dbReference>
<dbReference type="PANTHER" id="PTHR22604">
    <property type="entry name" value="OXIDOREDUCTASES"/>
    <property type="match status" value="1"/>
</dbReference>
<organism evidence="5 6">
    <name type="scientific">Haloglomus irregulare</name>
    <dbReference type="NCBI Taxonomy" id="2234134"/>
    <lineage>
        <taxon>Archaea</taxon>
        <taxon>Methanobacteriati</taxon>
        <taxon>Methanobacteriota</taxon>
        <taxon>Stenosarchaea group</taxon>
        <taxon>Halobacteria</taxon>
        <taxon>Halobacteriales</taxon>
        <taxon>Natronomonadaceae</taxon>
        <taxon>Haloglomus</taxon>
    </lineage>
</organism>
<protein>
    <submittedName>
        <fullName evidence="5">Gfo/Idh/MocA family oxidoreductase</fullName>
    </submittedName>
</protein>
<dbReference type="Proteomes" id="UP000319894">
    <property type="component" value="Unassembled WGS sequence"/>
</dbReference>
<dbReference type="InterPro" id="IPR055170">
    <property type="entry name" value="GFO_IDH_MocA-like_dom"/>
</dbReference>
<dbReference type="InterPro" id="IPR000683">
    <property type="entry name" value="Gfo/Idh/MocA-like_OxRdtase_N"/>
</dbReference>
<sequence>MRFGILSTAKIARTAVVPAIQATDHTVAAIASRDPERAESVAADLDVPAAYGSYEALLAADIDAVYNPLPNGLHGEWTTRAADAGLDVLCEKPLTADAAEAEVVAAHCRERDVTLMEAFMYRYHPRTERAAELVQRELEDVHSVEATFNFRLDGRPDDVRLDPDLAGGSLMDVGCYAVSAARLFLGEPDRVYATRHDSRGAGVDTRLTGVLAYDDGSTATVSGSFDTPEVQRYRVEGANGWVEARPAFNVPADEPAALTYATDGQRTTERFDPADQYRLQIDAFADAVTRGVEPRTGPAEAVANMRVIDALYESAESGTPVEPS</sequence>
<comment type="caution">
    <text evidence="5">The sequence shown here is derived from an EMBL/GenBank/DDBJ whole genome shotgun (WGS) entry which is preliminary data.</text>
</comment>
<keyword evidence="2" id="KW-0560">Oxidoreductase</keyword>
<keyword evidence="6" id="KW-1185">Reference proteome</keyword>
<evidence type="ECO:0000259" key="3">
    <source>
        <dbReference type="Pfam" id="PF01408"/>
    </source>
</evidence>
<name>A0A554NEV5_9EURY</name>
<dbReference type="RefSeq" id="WP_144260354.1">
    <property type="nucleotide sequence ID" value="NZ_QMDX01000001.1"/>
</dbReference>
<comment type="similarity">
    <text evidence="1">Belongs to the Gfo/Idh/MocA family.</text>
</comment>
<evidence type="ECO:0000256" key="2">
    <source>
        <dbReference type="ARBA" id="ARBA00023002"/>
    </source>
</evidence>
<evidence type="ECO:0000256" key="1">
    <source>
        <dbReference type="ARBA" id="ARBA00010928"/>
    </source>
</evidence>
<dbReference type="Pfam" id="PF22725">
    <property type="entry name" value="GFO_IDH_MocA_C3"/>
    <property type="match status" value="1"/>
</dbReference>
<dbReference type="InterPro" id="IPR050984">
    <property type="entry name" value="Gfo/Idh/MocA_domain"/>
</dbReference>
<dbReference type="Gene3D" id="3.30.360.10">
    <property type="entry name" value="Dihydrodipicolinate Reductase, domain 2"/>
    <property type="match status" value="1"/>
</dbReference>
<dbReference type="InParanoid" id="A0A554NEV5"/>